<protein>
    <recommendedName>
        <fullName evidence="5">Pentatricopeptide repeat-containing protein, chloroplastic</fullName>
    </recommendedName>
</protein>
<dbReference type="AlphaFoldDB" id="A0A813M236"/>
<dbReference type="PANTHER" id="PTHR47447">
    <property type="entry name" value="OS03G0856100 PROTEIN"/>
    <property type="match status" value="1"/>
</dbReference>
<dbReference type="PANTHER" id="PTHR47447:SF17">
    <property type="entry name" value="OS12G0638900 PROTEIN"/>
    <property type="match status" value="1"/>
</dbReference>
<dbReference type="Pfam" id="PF13812">
    <property type="entry name" value="PPR_3"/>
    <property type="match status" value="1"/>
</dbReference>
<dbReference type="InterPro" id="IPR011990">
    <property type="entry name" value="TPR-like_helical_dom_sf"/>
</dbReference>
<name>A0A813M236_POLGL</name>
<keyword evidence="1" id="KW-0677">Repeat</keyword>
<feature type="repeat" description="PPR" evidence="2">
    <location>
        <begin position="203"/>
        <end position="237"/>
    </location>
</feature>
<accession>A0A813M236</accession>
<dbReference type="Proteomes" id="UP000626109">
    <property type="component" value="Unassembled WGS sequence"/>
</dbReference>
<reference evidence="3" key="1">
    <citation type="submission" date="2021-02" db="EMBL/GenBank/DDBJ databases">
        <authorList>
            <person name="Dougan E. K."/>
            <person name="Rhodes N."/>
            <person name="Thang M."/>
            <person name="Chan C."/>
        </authorList>
    </citation>
    <scope>NUCLEOTIDE SEQUENCE</scope>
</reference>
<evidence type="ECO:0000313" key="4">
    <source>
        <dbReference type="Proteomes" id="UP000626109"/>
    </source>
</evidence>
<dbReference type="NCBIfam" id="TIGR00756">
    <property type="entry name" value="PPR"/>
    <property type="match status" value="2"/>
</dbReference>
<dbReference type="EMBL" id="CAJNNW010036990">
    <property type="protein sequence ID" value="CAE8738724.1"/>
    <property type="molecule type" value="Genomic_DNA"/>
</dbReference>
<dbReference type="Gene3D" id="1.25.40.10">
    <property type="entry name" value="Tetratricopeptide repeat domain"/>
    <property type="match status" value="1"/>
</dbReference>
<evidence type="ECO:0000256" key="1">
    <source>
        <dbReference type="ARBA" id="ARBA00022737"/>
    </source>
</evidence>
<comment type="caution">
    <text evidence="3">The sequence shown here is derived from an EMBL/GenBank/DDBJ whole genome shotgun (WGS) entry which is preliminary data.</text>
</comment>
<evidence type="ECO:0008006" key="5">
    <source>
        <dbReference type="Google" id="ProtNLM"/>
    </source>
</evidence>
<dbReference type="PROSITE" id="PS51375">
    <property type="entry name" value="PPR"/>
    <property type="match status" value="3"/>
</dbReference>
<proteinExistence type="predicted"/>
<feature type="repeat" description="PPR" evidence="2">
    <location>
        <begin position="97"/>
        <end position="132"/>
    </location>
</feature>
<evidence type="ECO:0000313" key="3">
    <source>
        <dbReference type="EMBL" id="CAE8738724.1"/>
    </source>
</evidence>
<organism evidence="3 4">
    <name type="scientific">Polarella glacialis</name>
    <name type="common">Dinoflagellate</name>
    <dbReference type="NCBI Taxonomy" id="89957"/>
    <lineage>
        <taxon>Eukaryota</taxon>
        <taxon>Sar</taxon>
        <taxon>Alveolata</taxon>
        <taxon>Dinophyceae</taxon>
        <taxon>Suessiales</taxon>
        <taxon>Suessiaceae</taxon>
        <taxon>Polarella</taxon>
    </lineage>
</organism>
<gene>
    <name evidence="3" type="ORF">PGLA2088_LOCUS49320</name>
</gene>
<sequence>MLACGQVAPSRRFGTRAVACPAWPSRSTSGGAGVRAASEVLEELARAGGGDLGAELDRWRQSPKLATRVFSALTKQRRTELAGEVLSFMWEGRVQVDAFHCSAAISACAKGSQWQLALDLLASRMPEMSVAPVAVSYTAAIAACSNGRQWQLALGLMSSMPQESIAPDGVSFTAAMSACEKGGQWQLALGLLGQMPAVRLRPTETNFNAAIDACSKAGEWQQALGLLGKMSEFNLLPNDISYFDAVSVNSYLCVACFVGR</sequence>
<feature type="repeat" description="PPR" evidence="2">
    <location>
        <begin position="168"/>
        <end position="202"/>
    </location>
</feature>
<evidence type="ECO:0000256" key="2">
    <source>
        <dbReference type="PROSITE-ProRule" id="PRU00708"/>
    </source>
</evidence>
<dbReference type="InterPro" id="IPR002885">
    <property type="entry name" value="PPR_rpt"/>
</dbReference>